<keyword evidence="8 9" id="KW-0546">Nucleotide metabolism</keyword>
<feature type="transmembrane region" description="Helical" evidence="11">
    <location>
        <begin position="79"/>
        <end position="101"/>
    </location>
</feature>
<dbReference type="SFLD" id="SFLDG01128">
    <property type="entry name" value="C1.4:_5'-Nucleotidase_Like"/>
    <property type="match status" value="1"/>
</dbReference>
<dbReference type="EC" id="3.1.3.5" evidence="3 9"/>
<reference evidence="12" key="1">
    <citation type="journal article" date="2016" name="Ticks Tick Borne Dis.">
        <title>De novo assembly and annotation of the salivary gland transcriptome of Rhipicephalus appendiculatus male and female ticks during blood feeding.</title>
        <authorList>
            <person name="de Castro M.H."/>
            <person name="de Klerk D."/>
            <person name="Pienaar R."/>
            <person name="Latif A.A."/>
            <person name="Rees D.J."/>
            <person name="Mans B.J."/>
        </authorList>
    </citation>
    <scope>NUCLEOTIDE SEQUENCE</scope>
    <source>
        <tissue evidence="12">Salivary glands</tissue>
    </source>
</reference>
<evidence type="ECO:0000256" key="8">
    <source>
        <dbReference type="ARBA" id="ARBA00023080"/>
    </source>
</evidence>
<dbReference type="Gene3D" id="3.40.50.1000">
    <property type="entry name" value="HAD superfamily/HAD-like"/>
    <property type="match status" value="1"/>
</dbReference>
<dbReference type="GO" id="GO:0005737">
    <property type="term" value="C:cytoplasm"/>
    <property type="evidence" value="ECO:0007669"/>
    <property type="project" value="UniProtKB-SubCell"/>
</dbReference>
<proteinExistence type="inferred from homology"/>
<comment type="subcellular location">
    <subcellularLocation>
        <location evidence="9">Cytoplasm</location>
    </subcellularLocation>
</comment>
<protein>
    <recommendedName>
        <fullName evidence="3 9">5'-nucleotidase</fullName>
        <ecNumber evidence="3 9">3.1.3.5</ecNumber>
    </recommendedName>
</protein>
<evidence type="ECO:0000313" key="12">
    <source>
        <dbReference type="EMBL" id="JAP87748.1"/>
    </source>
</evidence>
<sequence length="401" mass="45544">EGHTEWQGAAASAQSSLRSGSGRKRPKVPNSTVASDTGEKDSTSTSPQSSTRYSLFTRQLQKLFPAWWKPSEGMSRKTVVMWTALGIGTVVVVSFATTALLRKRKRAKAKRVIDTVLELQKPCVRMKDPERVEELVCKLIKGGPKKLQIVTDFDHTISRSHFSGKPCCSTHGVVECSPIISEEYRLQARKLHDKFYPIEIDPHISTEEKIPQMVEWYSRSHAILVSCGVKKYDFPKLVADSSIMLRDGCESFFEMLHEYQIPTLVFSAGLGDILEEALRHFQCHFPNLKFISNYMQFDEEGNIVGFKGELIHMYNKNRCHVSSPEYHQAVKERTNILLLGDSLGDLDMLAGNQQQEVVLRIGFLNCRIEERLPQYLNNFDIVLLDDQTMDVANGILRKIIY</sequence>
<dbReference type="FunFam" id="3.40.50.1000:FF:000032">
    <property type="entry name" value="Cytosolic 5-nucleotidase 3-like"/>
    <property type="match status" value="1"/>
</dbReference>
<dbReference type="SFLD" id="SFLDS00003">
    <property type="entry name" value="Haloacid_Dehalogenase"/>
    <property type="match status" value="1"/>
</dbReference>
<dbReference type="GO" id="GO:0000287">
    <property type="term" value="F:magnesium ion binding"/>
    <property type="evidence" value="ECO:0007669"/>
    <property type="project" value="InterPro"/>
</dbReference>
<keyword evidence="11" id="KW-0812">Transmembrane</keyword>
<keyword evidence="7" id="KW-0460">Magnesium</keyword>
<feature type="non-terminal residue" evidence="12">
    <location>
        <position position="1"/>
    </location>
</feature>
<evidence type="ECO:0000256" key="7">
    <source>
        <dbReference type="ARBA" id="ARBA00022842"/>
    </source>
</evidence>
<dbReference type="GO" id="GO:0008253">
    <property type="term" value="F:5'-nucleotidase activity"/>
    <property type="evidence" value="ECO:0007669"/>
    <property type="project" value="UniProtKB-EC"/>
</dbReference>
<evidence type="ECO:0000256" key="3">
    <source>
        <dbReference type="ARBA" id="ARBA00012643"/>
    </source>
</evidence>
<dbReference type="FunFam" id="1.10.150.340:FF:000001">
    <property type="entry name" value="Cytosolic 5-nucleotidase 3-like"/>
    <property type="match status" value="1"/>
</dbReference>
<dbReference type="PANTHER" id="PTHR13045">
    <property type="entry name" value="5'-NUCLEOTIDASE"/>
    <property type="match status" value="1"/>
</dbReference>
<keyword evidence="11" id="KW-1133">Transmembrane helix</keyword>
<evidence type="ECO:0000256" key="11">
    <source>
        <dbReference type="SAM" id="Phobius"/>
    </source>
</evidence>
<evidence type="ECO:0000256" key="6">
    <source>
        <dbReference type="ARBA" id="ARBA00022801"/>
    </source>
</evidence>
<dbReference type="InterPro" id="IPR006434">
    <property type="entry name" value="Pyrimidine_nucleotidase_eu"/>
</dbReference>
<dbReference type="Gene3D" id="1.10.150.340">
    <property type="entry name" value="Pyrimidine 5'-nucleotidase (UMPH-1), N-terminal domain"/>
    <property type="match status" value="1"/>
</dbReference>
<evidence type="ECO:0000256" key="9">
    <source>
        <dbReference type="RuleBase" id="RU361276"/>
    </source>
</evidence>
<keyword evidence="5 9" id="KW-0547">Nucleotide-binding</keyword>
<dbReference type="InterPro" id="IPR036412">
    <property type="entry name" value="HAD-like_sf"/>
</dbReference>
<name>A0A131Z9V0_RHIAP</name>
<comment type="similarity">
    <text evidence="2 9">Belongs to the pyrimidine 5'-nucleotidase family.</text>
</comment>
<keyword evidence="4" id="KW-0479">Metal-binding</keyword>
<evidence type="ECO:0000256" key="5">
    <source>
        <dbReference type="ARBA" id="ARBA00022741"/>
    </source>
</evidence>
<dbReference type="GO" id="GO:0000166">
    <property type="term" value="F:nucleotide binding"/>
    <property type="evidence" value="ECO:0007669"/>
    <property type="project" value="UniProtKB-KW"/>
</dbReference>
<dbReference type="PANTHER" id="PTHR13045:SF0">
    <property type="entry name" value="7-METHYLGUANOSINE PHOSPHATE-SPECIFIC 5'-NUCLEOTIDASE"/>
    <property type="match status" value="1"/>
</dbReference>
<dbReference type="NCBIfam" id="TIGR01544">
    <property type="entry name" value="HAD-SF-IE"/>
    <property type="match status" value="1"/>
</dbReference>
<keyword evidence="11" id="KW-0472">Membrane</keyword>
<evidence type="ECO:0000256" key="10">
    <source>
        <dbReference type="SAM" id="MobiDB-lite"/>
    </source>
</evidence>
<dbReference type="SUPFAM" id="SSF56784">
    <property type="entry name" value="HAD-like"/>
    <property type="match status" value="1"/>
</dbReference>
<evidence type="ECO:0000256" key="2">
    <source>
        <dbReference type="ARBA" id="ARBA00008389"/>
    </source>
</evidence>
<keyword evidence="6 9" id="KW-0378">Hydrolase</keyword>
<dbReference type="GO" id="GO:0009117">
    <property type="term" value="P:nucleotide metabolic process"/>
    <property type="evidence" value="ECO:0007669"/>
    <property type="project" value="UniProtKB-KW"/>
</dbReference>
<dbReference type="Pfam" id="PF05822">
    <property type="entry name" value="UMPH-1"/>
    <property type="match status" value="1"/>
</dbReference>
<comment type="catalytic activity">
    <reaction evidence="1 9">
        <text>a ribonucleoside 5'-phosphate + H2O = a ribonucleoside + phosphate</text>
        <dbReference type="Rhea" id="RHEA:12484"/>
        <dbReference type="ChEBI" id="CHEBI:15377"/>
        <dbReference type="ChEBI" id="CHEBI:18254"/>
        <dbReference type="ChEBI" id="CHEBI:43474"/>
        <dbReference type="ChEBI" id="CHEBI:58043"/>
        <dbReference type="EC" id="3.1.3.5"/>
    </reaction>
</comment>
<accession>A0A131Z9V0</accession>
<organism evidence="12">
    <name type="scientific">Rhipicephalus appendiculatus</name>
    <name type="common">Brown ear tick</name>
    <dbReference type="NCBI Taxonomy" id="34631"/>
    <lineage>
        <taxon>Eukaryota</taxon>
        <taxon>Metazoa</taxon>
        <taxon>Ecdysozoa</taxon>
        <taxon>Arthropoda</taxon>
        <taxon>Chelicerata</taxon>
        <taxon>Arachnida</taxon>
        <taxon>Acari</taxon>
        <taxon>Parasitiformes</taxon>
        <taxon>Ixodida</taxon>
        <taxon>Ixodoidea</taxon>
        <taxon>Ixodidae</taxon>
        <taxon>Rhipicephalinae</taxon>
        <taxon>Rhipicephalus</taxon>
        <taxon>Rhipicephalus</taxon>
    </lineage>
</organism>
<dbReference type="AlphaFoldDB" id="A0A131Z9V0"/>
<dbReference type="EMBL" id="GEDV01000809">
    <property type="protein sequence ID" value="JAP87748.1"/>
    <property type="molecule type" value="Transcribed_RNA"/>
</dbReference>
<feature type="region of interest" description="Disordered" evidence="10">
    <location>
        <begin position="1"/>
        <end position="51"/>
    </location>
</feature>
<evidence type="ECO:0000256" key="4">
    <source>
        <dbReference type="ARBA" id="ARBA00022723"/>
    </source>
</evidence>
<evidence type="ECO:0000256" key="1">
    <source>
        <dbReference type="ARBA" id="ARBA00000815"/>
    </source>
</evidence>
<keyword evidence="9" id="KW-0963">Cytoplasm</keyword>
<dbReference type="InterPro" id="IPR023214">
    <property type="entry name" value="HAD_sf"/>
</dbReference>